<feature type="non-terminal residue" evidence="2">
    <location>
        <position position="643"/>
    </location>
</feature>
<keyword evidence="1" id="KW-0472">Membrane</keyword>
<dbReference type="EMBL" id="REGN01005584">
    <property type="protein sequence ID" value="RNA12862.1"/>
    <property type="molecule type" value="Genomic_DNA"/>
</dbReference>
<dbReference type="Proteomes" id="UP000276133">
    <property type="component" value="Unassembled WGS sequence"/>
</dbReference>
<dbReference type="AlphaFoldDB" id="A0A3M7QNE1"/>
<keyword evidence="1" id="KW-1133">Transmembrane helix</keyword>
<proteinExistence type="predicted"/>
<sequence length="643" mass="76338">MKKKLYKFALENGYEGVEDFLLIKEFLIINKSRNDLTELMNLFTKIESINLHFEISKRQREAYNSMRLNEDYIFIEMDWKQKIMIGLSPRQPSNEYRNQLSRTVFGFGVYYKINNFVECMNIDLVSGLQNTENASEVVKNFRFLKNLDVFKKIERKKYIIWADTGTHFRCSELIDYLFQELSKENIKVCLNFFVEKHGKNSRDQHFTAVTNFVNQESFVKKLSCSQDIVDAINKNQLISNIYRHKIKKLAPVITYAYVVDTATLETRHSYRKVKNITITNNMHYPLDSQLIEKSVIEPKLPNIIRKTNKLKKNIRSLQTNIDSRIDKSQELSMIVTNLEQSLNSTDSYWCTEKCNQCNANFVEKFKECNFFDTIMDLFKGRYRSNLVCEEIGFTSTIFEDFIEINLAVNGKKDVSEALLELRKRPQANTMPTWNPITYVYTCMQYITQLIYTKQVIDDELNRSKYGKKVPPTLNENKFRFIIQLLDQVNTYYYNQSYFQYIWNLTVTIFIFKILWSVLPMAVTWIVNWLKKKPTTQLQYVRQELKITPTKFTTNQDFNVWLKGFERYAKNVADKTNALLSLMEETCIEQLEQRLLIRNPNATYEEIIKISSKLFGRNPIYNDPLMEFVHRTQLQNETIFQFMF</sequence>
<reference evidence="2 3" key="1">
    <citation type="journal article" date="2018" name="Sci. Rep.">
        <title>Genomic signatures of local adaptation to the degree of environmental predictability in rotifers.</title>
        <authorList>
            <person name="Franch-Gras L."/>
            <person name="Hahn C."/>
            <person name="Garcia-Roger E.M."/>
            <person name="Carmona M.J."/>
            <person name="Serra M."/>
            <person name="Gomez A."/>
        </authorList>
    </citation>
    <scope>NUCLEOTIDE SEQUENCE [LARGE SCALE GENOMIC DNA]</scope>
    <source>
        <strain evidence="2">HYR1</strain>
    </source>
</reference>
<comment type="caution">
    <text evidence="2">The sequence shown here is derived from an EMBL/GenBank/DDBJ whole genome shotgun (WGS) entry which is preliminary data.</text>
</comment>
<keyword evidence="1" id="KW-0812">Transmembrane</keyword>
<accession>A0A3M7QNE1</accession>
<evidence type="ECO:0000313" key="2">
    <source>
        <dbReference type="EMBL" id="RNA12862.1"/>
    </source>
</evidence>
<protein>
    <submittedName>
        <fullName evidence="2">Uncharacterized protein</fullName>
    </submittedName>
</protein>
<name>A0A3M7QNE1_BRAPC</name>
<keyword evidence="3" id="KW-1185">Reference proteome</keyword>
<evidence type="ECO:0000256" key="1">
    <source>
        <dbReference type="SAM" id="Phobius"/>
    </source>
</evidence>
<dbReference type="Gene3D" id="3.90.70.10">
    <property type="entry name" value="Cysteine proteinases"/>
    <property type="match status" value="1"/>
</dbReference>
<gene>
    <name evidence="2" type="ORF">BpHYR1_013257</name>
</gene>
<feature type="transmembrane region" description="Helical" evidence="1">
    <location>
        <begin position="500"/>
        <end position="526"/>
    </location>
</feature>
<dbReference type="OrthoDB" id="408781at2759"/>
<organism evidence="2 3">
    <name type="scientific">Brachionus plicatilis</name>
    <name type="common">Marine rotifer</name>
    <name type="synonym">Brachionus muelleri</name>
    <dbReference type="NCBI Taxonomy" id="10195"/>
    <lineage>
        <taxon>Eukaryota</taxon>
        <taxon>Metazoa</taxon>
        <taxon>Spiralia</taxon>
        <taxon>Gnathifera</taxon>
        <taxon>Rotifera</taxon>
        <taxon>Eurotatoria</taxon>
        <taxon>Monogononta</taxon>
        <taxon>Pseudotrocha</taxon>
        <taxon>Ploima</taxon>
        <taxon>Brachionidae</taxon>
        <taxon>Brachionus</taxon>
    </lineage>
</organism>
<evidence type="ECO:0000313" key="3">
    <source>
        <dbReference type="Proteomes" id="UP000276133"/>
    </source>
</evidence>